<dbReference type="Proteomes" id="UP000288012">
    <property type="component" value="Unassembled WGS sequence"/>
</dbReference>
<gene>
    <name evidence="2" type="ORF">EKM59_07270</name>
</gene>
<dbReference type="OrthoDB" id="5652305at2"/>
<dbReference type="EMBL" id="RZGR01000019">
    <property type="protein sequence ID" value="RUQ85208.1"/>
    <property type="molecule type" value="Genomic_DNA"/>
</dbReference>
<feature type="transmembrane region" description="Helical" evidence="1">
    <location>
        <begin position="31"/>
        <end position="49"/>
    </location>
</feature>
<evidence type="ECO:0000313" key="3">
    <source>
        <dbReference type="Proteomes" id="UP000288012"/>
    </source>
</evidence>
<comment type="caution">
    <text evidence="2">The sequence shown here is derived from an EMBL/GenBank/DDBJ whole genome shotgun (WGS) entry which is preliminary data.</text>
</comment>
<dbReference type="RefSeq" id="WP_126954924.1">
    <property type="nucleotide sequence ID" value="NZ_RZGR01000019.1"/>
</dbReference>
<dbReference type="AlphaFoldDB" id="A0A433JIS1"/>
<protein>
    <submittedName>
        <fullName evidence="2">Type I secretion system protein LssZ</fullName>
    </submittedName>
</protein>
<evidence type="ECO:0000313" key="2">
    <source>
        <dbReference type="EMBL" id="RUQ85208.1"/>
    </source>
</evidence>
<organism evidence="2 3">
    <name type="scientific">Legionella septentrionalis</name>
    <dbReference type="NCBI Taxonomy" id="2498109"/>
    <lineage>
        <taxon>Bacteria</taxon>
        <taxon>Pseudomonadati</taxon>
        <taxon>Pseudomonadota</taxon>
        <taxon>Gammaproteobacteria</taxon>
        <taxon>Legionellales</taxon>
        <taxon>Legionellaceae</taxon>
        <taxon>Legionella</taxon>
    </lineage>
</organism>
<proteinExistence type="predicted"/>
<feature type="transmembrane region" description="Helical" evidence="1">
    <location>
        <begin position="95"/>
        <end position="117"/>
    </location>
</feature>
<sequence>MIVLTGVINYLLPFLCLVFLLLGLSKNLLNYILIALWLSLVALLISYHGAGGEIFGTYFNYKNALLYSLNIVIAVIAFLYVCFNVSSFQGKYVRYLIGFIAALVITGSALLLINLWINARFVESRLPGTALMEVVTFTPAEYCNNRFVFYKIGSNGKVSYLCPNHYGLIPSVGNLDTPPEFIIRQLNRPVEIEKLTPKKDKN</sequence>
<keyword evidence="3" id="KW-1185">Reference proteome</keyword>
<reference evidence="2 3" key="1">
    <citation type="submission" date="2018-12" db="EMBL/GenBank/DDBJ databases">
        <title>Legionella sp,whole genome shotgun sequence.</title>
        <authorList>
            <person name="Wu H."/>
        </authorList>
    </citation>
    <scope>NUCLEOTIDE SEQUENCE [LARGE SCALE GENOMIC DNA]</scope>
    <source>
        <strain evidence="3">km714</strain>
    </source>
</reference>
<keyword evidence="1" id="KW-0812">Transmembrane</keyword>
<feature type="transmembrane region" description="Helical" evidence="1">
    <location>
        <begin position="64"/>
        <end position="83"/>
    </location>
</feature>
<accession>A0A433JIS1</accession>
<keyword evidence="1" id="KW-1133">Transmembrane helix</keyword>
<name>A0A433JIS1_9GAMM</name>
<keyword evidence="1" id="KW-0472">Membrane</keyword>
<feature type="transmembrane region" description="Helical" evidence="1">
    <location>
        <begin position="6"/>
        <end position="24"/>
    </location>
</feature>
<evidence type="ECO:0000256" key="1">
    <source>
        <dbReference type="SAM" id="Phobius"/>
    </source>
</evidence>